<name>A0AAV3Y0Y2_9GAST</name>
<accession>A0AAV3Y0Y2</accession>
<sequence>MECLPPPGYLCTIDFATWIDGDENYKSSIPVSWHRFKSFLLLSLLLLFTDILSEVQIVPDLVATRYSSVHSAWTPLKAGERL</sequence>
<gene>
    <name evidence="1" type="ORF">PoB_000227700</name>
</gene>
<proteinExistence type="predicted"/>
<protein>
    <submittedName>
        <fullName evidence="1">Uncharacterized protein</fullName>
    </submittedName>
</protein>
<organism evidence="1 2">
    <name type="scientific">Plakobranchus ocellatus</name>
    <dbReference type="NCBI Taxonomy" id="259542"/>
    <lineage>
        <taxon>Eukaryota</taxon>
        <taxon>Metazoa</taxon>
        <taxon>Spiralia</taxon>
        <taxon>Lophotrochozoa</taxon>
        <taxon>Mollusca</taxon>
        <taxon>Gastropoda</taxon>
        <taxon>Heterobranchia</taxon>
        <taxon>Euthyneura</taxon>
        <taxon>Panpulmonata</taxon>
        <taxon>Sacoglossa</taxon>
        <taxon>Placobranchoidea</taxon>
        <taxon>Plakobranchidae</taxon>
        <taxon>Plakobranchus</taxon>
    </lineage>
</organism>
<comment type="caution">
    <text evidence="1">The sequence shown here is derived from an EMBL/GenBank/DDBJ whole genome shotgun (WGS) entry which is preliminary data.</text>
</comment>
<evidence type="ECO:0000313" key="1">
    <source>
        <dbReference type="EMBL" id="GFN75771.1"/>
    </source>
</evidence>
<reference evidence="1 2" key="1">
    <citation type="journal article" date="2021" name="Elife">
        <title>Chloroplast acquisition without the gene transfer in kleptoplastic sea slugs, Plakobranchus ocellatus.</title>
        <authorList>
            <person name="Maeda T."/>
            <person name="Takahashi S."/>
            <person name="Yoshida T."/>
            <person name="Shimamura S."/>
            <person name="Takaki Y."/>
            <person name="Nagai Y."/>
            <person name="Toyoda A."/>
            <person name="Suzuki Y."/>
            <person name="Arimoto A."/>
            <person name="Ishii H."/>
            <person name="Satoh N."/>
            <person name="Nishiyama T."/>
            <person name="Hasebe M."/>
            <person name="Maruyama T."/>
            <person name="Minagawa J."/>
            <person name="Obokata J."/>
            <person name="Shigenobu S."/>
        </authorList>
    </citation>
    <scope>NUCLEOTIDE SEQUENCE [LARGE SCALE GENOMIC DNA]</scope>
</reference>
<dbReference type="EMBL" id="BLXT01000298">
    <property type="protein sequence ID" value="GFN75771.1"/>
    <property type="molecule type" value="Genomic_DNA"/>
</dbReference>
<keyword evidence="2" id="KW-1185">Reference proteome</keyword>
<dbReference type="Proteomes" id="UP000735302">
    <property type="component" value="Unassembled WGS sequence"/>
</dbReference>
<evidence type="ECO:0000313" key="2">
    <source>
        <dbReference type="Proteomes" id="UP000735302"/>
    </source>
</evidence>
<dbReference type="AlphaFoldDB" id="A0AAV3Y0Y2"/>